<dbReference type="PROSITE" id="PS50122">
    <property type="entry name" value="CHEB"/>
    <property type="match status" value="1"/>
</dbReference>
<dbReference type="SMART" id="SM00448">
    <property type="entry name" value="REC"/>
    <property type="match status" value="1"/>
</dbReference>
<feature type="active site" evidence="6 7">
    <location>
        <position position="228"/>
    </location>
</feature>
<feature type="domain" description="CheB-type methylesterase" evidence="11">
    <location>
        <begin position="180"/>
        <end position="374"/>
    </location>
</feature>
<protein>
    <recommendedName>
        <fullName evidence="6">Protein-glutamate methylesterase/protein-glutamine glutaminase</fullName>
        <ecNumber evidence="6">3.1.1.61</ecNumber>
        <ecNumber evidence="6">3.5.1.44</ecNumber>
    </recommendedName>
</protein>
<dbReference type="SUPFAM" id="SSF52738">
    <property type="entry name" value="Methylesterase CheB, C-terminal domain"/>
    <property type="match status" value="1"/>
</dbReference>
<dbReference type="NCBIfam" id="NF001965">
    <property type="entry name" value="PRK00742.1"/>
    <property type="match status" value="1"/>
</dbReference>
<dbReference type="GO" id="GO:0000156">
    <property type="term" value="F:phosphorelay response regulator activity"/>
    <property type="evidence" value="ECO:0007669"/>
    <property type="project" value="InterPro"/>
</dbReference>
<comment type="caution">
    <text evidence="12">The sequence shown here is derived from an EMBL/GenBank/DDBJ whole genome shotgun (WGS) entry which is preliminary data.</text>
</comment>
<dbReference type="GO" id="GO:0050568">
    <property type="term" value="F:protein-glutamine glutaminase activity"/>
    <property type="evidence" value="ECO:0007669"/>
    <property type="project" value="UniProtKB-UniRule"/>
</dbReference>
<comment type="similarity">
    <text evidence="6">Belongs to the CheB family.</text>
</comment>
<comment type="catalytic activity">
    <reaction evidence="6">
        <text>L-glutaminyl-[protein] + H2O = L-glutamyl-[protein] + NH4(+)</text>
        <dbReference type="Rhea" id="RHEA:16441"/>
        <dbReference type="Rhea" id="RHEA-COMP:10207"/>
        <dbReference type="Rhea" id="RHEA-COMP:10208"/>
        <dbReference type="ChEBI" id="CHEBI:15377"/>
        <dbReference type="ChEBI" id="CHEBI:28938"/>
        <dbReference type="ChEBI" id="CHEBI:29973"/>
        <dbReference type="ChEBI" id="CHEBI:30011"/>
        <dbReference type="EC" id="3.5.1.44"/>
    </reaction>
</comment>
<feature type="region of interest" description="Disordered" evidence="9">
    <location>
        <begin position="135"/>
        <end position="185"/>
    </location>
</feature>
<evidence type="ECO:0000256" key="3">
    <source>
        <dbReference type="ARBA" id="ARBA00022553"/>
    </source>
</evidence>
<evidence type="ECO:0000256" key="4">
    <source>
        <dbReference type="ARBA" id="ARBA00022801"/>
    </source>
</evidence>
<dbReference type="PROSITE" id="PS50110">
    <property type="entry name" value="RESPONSE_REGULATORY"/>
    <property type="match status" value="1"/>
</dbReference>
<sequence length="377" mass="39847">MVVKVLVVDDSGFFRRRVSEILSADTSIQVVGTATNGKEAIDQALALKPDVITMDYEMPMMDGITAVRHIMQRCPTPVLMFSSLTHEGARVTLDALDAGAVDFLPKNFEDISRNPDKVRQMLCEKVHSISRSNRRVSAYSAPAPVPTAAPTPAPTPASSSGFNLAPVRSAPAPAPARSAPASASSSAPKRKAYKLVAIGTSTGGPVALQRVLTQLPANFPAPIVLIQHMPAAFTKAFAERLDKLCNISVKEAEDGDILRPGLALLAPGGKQMMIDGRGAVKILPGDERLNYKPCVDITFGSAAKSYGDKVLAVVLTGMGADGREGARLLKQGGSAIWAQDEASCVIYGMPMAIVKADLADAVYSLDDIGRHLVEACL</sequence>
<keyword evidence="2 6" id="KW-0145">Chemotaxis</keyword>
<comment type="domain">
    <text evidence="6">Contains a C-terminal catalytic domain, and an N-terminal region which modulates catalytic activity.</text>
</comment>
<reference evidence="12" key="2">
    <citation type="submission" date="2020-07" db="EMBL/GenBank/DDBJ databases">
        <authorList>
            <person name="Lood C."/>
            <person name="Girard L."/>
        </authorList>
    </citation>
    <scope>NUCLEOTIDE SEQUENCE</scope>
    <source>
        <strain evidence="12">SWRI102</strain>
    </source>
</reference>
<dbReference type="Gene3D" id="3.40.50.2300">
    <property type="match status" value="1"/>
</dbReference>
<name>A0A923JPX9_9PSED</name>
<dbReference type="Proteomes" id="UP000659438">
    <property type="component" value="Unassembled WGS sequence"/>
</dbReference>
<dbReference type="PANTHER" id="PTHR42872">
    <property type="entry name" value="PROTEIN-GLUTAMATE METHYLESTERASE/PROTEIN-GLUTAMINE GLUTAMINASE"/>
    <property type="match status" value="1"/>
</dbReference>
<dbReference type="PANTHER" id="PTHR42872:SF3">
    <property type="entry name" value="PROTEIN-GLUTAMATE METHYLESTERASE_PROTEIN-GLUTAMINE GLUTAMINASE 1"/>
    <property type="match status" value="1"/>
</dbReference>
<evidence type="ECO:0000313" key="13">
    <source>
        <dbReference type="EMBL" id="MBV4553139.1"/>
    </source>
</evidence>
<feature type="active site" evidence="6 7">
    <location>
        <position position="321"/>
    </location>
</feature>
<gene>
    <name evidence="6" type="primary">cheB</name>
    <name evidence="13" type="ORF">HU742_018495</name>
    <name evidence="12" type="ORF">HU742_07470</name>
</gene>
<keyword evidence="4 6" id="KW-0378">Hydrolase</keyword>
<dbReference type="AlphaFoldDB" id="A0A923JPX9"/>
<dbReference type="Gene3D" id="3.40.50.180">
    <property type="entry name" value="Methylesterase CheB, C-terminal domain"/>
    <property type="match status" value="1"/>
</dbReference>
<dbReference type="HAMAP" id="MF_00099">
    <property type="entry name" value="CheB_chemtxs"/>
    <property type="match status" value="1"/>
</dbReference>
<evidence type="ECO:0000256" key="1">
    <source>
        <dbReference type="ARBA" id="ARBA00022490"/>
    </source>
</evidence>
<feature type="compositionally biased region" description="Pro residues" evidence="9">
    <location>
        <begin position="143"/>
        <end position="155"/>
    </location>
</feature>
<dbReference type="EMBL" id="JABWQX020000001">
    <property type="protein sequence ID" value="MBV4553139.1"/>
    <property type="molecule type" value="Genomic_DNA"/>
</dbReference>
<proteinExistence type="inferred from homology"/>
<dbReference type="GO" id="GO:0008984">
    <property type="term" value="F:protein-glutamate methylesterase activity"/>
    <property type="evidence" value="ECO:0007669"/>
    <property type="project" value="UniProtKB-UniRule"/>
</dbReference>
<evidence type="ECO:0000256" key="2">
    <source>
        <dbReference type="ARBA" id="ARBA00022500"/>
    </source>
</evidence>
<comment type="function">
    <text evidence="6">Involved in chemotaxis. Part of a chemotaxis signal transduction system that modulates chemotaxis in response to various stimuli. Catalyzes the demethylation of specific methylglutamate residues introduced into the chemoreceptors (methyl-accepting chemotaxis proteins or MCP) by CheR. Also mediates the irreversible deamidation of specific glutamine residues to glutamic acid.</text>
</comment>
<evidence type="ECO:0000256" key="7">
    <source>
        <dbReference type="PROSITE-ProRule" id="PRU00050"/>
    </source>
</evidence>
<evidence type="ECO:0000256" key="9">
    <source>
        <dbReference type="SAM" id="MobiDB-lite"/>
    </source>
</evidence>
<feature type="active site" evidence="6 7">
    <location>
        <position position="201"/>
    </location>
</feature>
<dbReference type="FunFam" id="3.40.50.2300:FF:000077">
    <property type="entry name" value="Chemotaxis response regulator"/>
    <property type="match status" value="1"/>
</dbReference>
<dbReference type="Pfam" id="PF01339">
    <property type="entry name" value="CheB_methylest"/>
    <property type="match status" value="1"/>
</dbReference>
<dbReference type="GO" id="GO:0006935">
    <property type="term" value="P:chemotaxis"/>
    <property type="evidence" value="ECO:0007669"/>
    <property type="project" value="UniProtKB-UniRule"/>
</dbReference>
<dbReference type="SUPFAM" id="SSF52172">
    <property type="entry name" value="CheY-like"/>
    <property type="match status" value="1"/>
</dbReference>
<keyword evidence="3 6" id="KW-0597">Phosphoprotein</keyword>
<dbReference type="InterPro" id="IPR001789">
    <property type="entry name" value="Sig_transdc_resp-reg_receiver"/>
</dbReference>
<comment type="subcellular location">
    <subcellularLocation>
        <location evidence="6">Cytoplasm</location>
    </subcellularLocation>
</comment>
<dbReference type="FunFam" id="3.40.50.180:FF:000001">
    <property type="entry name" value="Protein-glutamate methylesterase/protein-glutamine glutaminase"/>
    <property type="match status" value="1"/>
</dbReference>
<dbReference type="InterPro" id="IPR008248">
    <property type="entry name" value="CheB-like"/>
</dbReference>
<evidence type="ECO:0000256" key="6">
    <source>
        <dbReference type="HAMAP-Rule" id="MF_00099"/>
    </source>
</evidence>
<dbReference type="InterPro" id="IPR035909">
    <property type="entry name" value="CheB_C"/>
</dbReference>
<organism evidence="12">
    <name type="scientific">Pseudomonas marvdashtae</name>
    <dbReference type="NCBI Taxonomy" id="2745500"/>
    <lineage>
        <taxon>Bacteria</taxon>
        <taxon>Pseudomonadati</taxon>
        <taxon>Pseudomonadota</taxon>
        <taxon>Gammaproteobacteria</taxon>
        <taxon>Pseudomonadales</taxon>
        <taxon>Pseudomonadaceae</taxon>
        <taxon>Pseudomonas</taxon>
    </lineage>
</organism>
<evidence type="ECO:0000313" key="14">
    <source>
        <dbReference type="Proteomes" id="UP000659438"/>
    </source>
</evidence>
<reference evidence="13" key="3">
    <citation type="submission" date="2021-06" db="EMBL/GenBank/DDBJ databases">
        <title>Updating the genus Pseudomonas: Description of 43 new species and partition of the Pseudomonas putida group.</title>
        <authorList>
            <person name="Girard L."/>
            <person name="Lood C."/>
            <person name="Vandamme P."/>
            <person name="Rokni-Zadeh H."/>
            <person name="Van Noort V."/>
            <person name="Hofte M."/>
            <person name="Lavigne R."/>
            <person name="De Mot R."/>
        </authorList>
    </citation>
    <scope>NUCLEOTIDE SEQUENCE</scope>
    <source>
        <strain evidence="13">SWRI102</strain>
    </source>
</reference>
<comment type="catalytic activity">
    <reaction evidence="5 6">
        <text>[protein]-L-glutamate 5-O-methyl ester + H2O = L-glutamyl-[protein] + methanol + H(+)</text>
        <dbReference type="Rhea" id="RHEA:23236"/>
        <dbReference type="Rhea" id="RHEA-COMP:10208"/>
        <dbReference type="Rhea" id="RHEA-COMP:10311"/>
        <dbReference type="ChEBI" id="CHEBI:15377"/>
        <dbReference type="ChEBI" id="CHEBI:15378"/>
        <dbReference type="ChEBI" id="CHEBI:17790"/>
        <dbReference type="ChEBI" id="CHEBI:29973"/>
        <dbReference type="ChEBI" id="CHEBI:82795"/>
        <dbReference type="EC" id="3.1.1.61"/>
    </reaction>
</comment>
<evidence type="ECO:0000259" key="11">
    <source>
        <dbReference type="PROSITE" id="PS50122"/>
    </source>
</evidence>
<dbReference type="InterPro" id="IPR011006">
    <property type="entry name" value="CheY-like_superfamily"/>
</dbReference>
<dbReference type="Pfam" id="PF00072">
    <property type="entry name" value="Response_reg"/>
    <property type="match status" value="1"/>
</dbReference>
<dbReference type="InterPro" id="IPR000673">
    <property type="entry name" value="Sig_transdc_resp-reg_Me-estase"/>
</dbReference>
<dbReference type="PIRSF" id="PIRSF000876">
    <property type="entry name" value="RR_chemtxs_CheB"/>
    <property type="match status" value="1"/>
</dbReference>
<dbReference type="GO" id="GO:0005737">
    <property type="term" value="C:cytoplasm"/>
    <property type="evidence" value="ECO:0007669"/>
    <property type="project" value="UniProtKB-SubCell"/>
</dbReference>
<feature type="domain" description="Response regulatory" evidence="10">
    <location>
        <begin position="4"/>
        <end position="121"/>
    </location>
</feature>
<evidence type="ECO:0000256" key="8">
    <source>
        <dbReference type="PROSITE-ProRule" id="PRU00169"/>
    </source>
</evidence>
<accession>A0A923JPX9</accession>
<reference evidence="12 14" key="1">
    <citation type="journal article" date="2020" name="Microorganisms">
        <title>Reliable Identification of Environmental Pseudomonas Isolates Using the rpoD Gene.</title>
        <authorList>
            <consortium name="The Broad Institute Genome Sequencing Platform"/>
            <person name="Girard L."/>
            <person name="Lood C."/>
            <person name="Rokni-Zadeh H."/>
            <person name="van Noort V."/>
            <person name="Lavigne R."/>
            <person name="De Mot R."/>
        </authorList>
    </citation>
    <scope>NUCLEOTIDE SEQUENCE</scope>
    <source>
        <strain evidence="12 14">SWRI102</strain>
    </source>
</reference>
<keyword evidence="1 6" id="KW-0963">Cytoplasm</keyword>
<evidence type="ECO:0000256" key="5">
    <source>
        <dbReference type="ARBA" id="ARBA00048267"/>
    </source>
</evidence>
<dbReference type="CDD" id="cd16432">
    <property type="entry name" value="CheB_Rec"/>
    <property type="match status" value="1"/>
</dbReference>
<feature type="compositionally biased region" description="Low complexity" evidence="9">
    <location>
        <begin position="156"/>
        <end position="185"/>
    </location>
</feature>
<dbReference type="EMBL" id="JABWQX010000002">
    <property type="protein sequence ID" value="MBC3395039.1"/>
    <property type="molecule type" value="Genomic_DNA"/>
</dbReference>
<evidence type="ECO:0000313" key="12">
    <source>
        <dbReference type="EMBL" id="MBC3395039.1"/>
    </source>
</evidence>
<feature type="modified residue" description="4-aspartylphosphate" evidence="6 8">
    <location>
        <position position="55"/>
    </location>
</feature>
<dbReference type="CDD" id="cd17541">
    <property type="entry name" value="REC_CheB-like"/>
    <property type="match status" value="1"/>
</dbReference>
<evidence type="ECO:0000259" key="10">
    <source>
        <dbReference type="PROSITE" id="PS50110"/>
    </source>
</evidence>
<dbReference type="EC" id="3.1.1.61" evidence="6"/>
<comment type="PTM">
    <text evidence="6">Phosphorylated by CheA. Phosphorylation of the N-terminal regulatory domain activates the methylesterase activity.</text>
</comment>
<dbReference type="RefSeq" id="WP_186643015.1">
    <property type="nucleotide sequence ID" value="NZ_JABWQX020000001.1"/>
</dbReference>
<keyword evidence="14" id="KW-1185">Reference proteome</keyword>
<dbReference type="EC" id="3.5.1.44" evidence="6"/>